<keyword evidence="5 11" id="KW-0479">Metal-binding</keyword>
<dbReference type="Pfam" id="PF03079">
    <property type="entry name" value="ARD"/>
    <property type="match status" value="1"/>
</dbReference>
<organism evidence="13 14">
    <name type="scientific">Saccoglossus kowalevskii</name>
    <name type="common">Acorn worm</name>
    <dbReference type="NCBI Taxonomy" id="10224"/>
    <lineage>
        <taxon>Eukaryota</taxon>
        <taxon>Metazoa</taxon>
        <taxon>Hemichordata</taxon>
        <taxon>Enteropneusta</taxon>
        <taxon>Harrimaniidae</taxon>
        <taxon>Saccoglossus</taxon>
    </lineage>
</organism>
<dbReference type="GeneID" id="100369535"/>
<sequence>MVRAWIMDESDADKRLPHMTEPPQMVDLDYLKELGILYYKLDADNWKEEGKLDEIRKERNYNYEDEVEATRETLPSYDATLEMWYEEHIHSDEEIRFILDGSGYFDVRNRNDKWIRIETEKGDMLILPAGIYHRFTMDTKDFIKAKRLFSGVPVWTAHKRPQEEHESRRNYVKNYSPM</sequence>
<keyword evidence="3 11" id="KW-0533">Nickel</keyword>
<evidence type="ECO:0000256" key="1">
    <source>
        <dbReference type="ARBA" id="ARBA00000428"/>
    </source>
</evidence>
<dbReference type="PANTHER" id="PTHR23418">
    <property type="entry name" value="ACIREDUCTONE DIOXYGENASE"/>
    <property type="match status" value="1"/>
</dbReference>
<feature type="binding site" evidence="11">
    <location>
        <position position="94"/>
    </location>
    <ligand>
        <name>Fe(2+)</name>
        <dbReference type="ChEBI" id="CHEBI:29033"/>
        <note>for iron-dependent acireductone dioxygenase activity</note>
    </ligand>
</feature>
<evidence type="ECO:0000256" key="7">
    <source>
        <dbReference type="ARBA" id="ARBA00023002"/>
    </source>
</evidence>
<dbReference type="HAMAP" id="MF_03154">
    <property type="entry name" value="Salvage_MtnD_euk"/>
    <property type="match status" value="1"/>
</dbReference>
<comment type="function">
    <text evidence="11">Catalyzes 2 different reactions between oxygen and the acireductone 1,2-dihydroxy-3-keto-5-methylthiopentene (DHK-MTPene) depending upon the metal bound in the active site. Fe-containing acireductone dioxygenase (Fe-ARD) produces formate and 2-keto-4-methylthiobutyrate (KMTB), the alpha-ketoacid precursor of methionine in the methionine recycle pathway. Ni-containing acireductone dioxygenase (Ni-ARD) produces methylthiopropionate, carbon monoxide and formate, and does not lie on the methionine recycle pathway.</text>
</comment>
<dbReference type="Proteomes" id="UP000694865">
    <property type="component" value="Unplaced"/>
</dbReference>
<dbReference type="CDD" id="cd02232">
    <property type="entry name" value="cupin_ARD"/>
    <property type="match status" value="1"/>
</dbReference>
<evidence type="ECO:0000313" key="14">
    <source>
        <dbReference type="RefSeq" id="XP_002738968.1"/>
    </source>
</evidence>
<feature type="binding site" evidence="11">
    <location>
        <position position="90"/>
    </location>
    <ligand>
        <name>Ni(2+)</name>
        <dbReference type="ChEBI" id="CHEBI:49786"/>
        <note>for nickel-dependent acireductone dioxygenase activity</note>
    </ligand>
</feature>
<evidence type="ECO:0000256" key="9">
    <source>
        <dbReference type="ARBA" id="ARBA00023167"/>
    </source>
</evidence>
<feature type="region of interest" description="Disordered" evidence="12">
    <location>
        <begin position="159"/>
        <end position="178"/>
    </location>
</feature>
<comment type="pathway">
    <text evidence="11">Amino-acid biosynthesis; L-methionine biosynthesis via salvage pathway; L-methionine from S-methyl-5-thio-alpha-D-ribose 1-phosphate: step 5/6.</text>
</comment>
<evidence type="ECO:0000313" key="13">
    <source>
        <dbReference type="Proteomes" id="UP000694865"/>
    </source>
</evidence>
<dbReference type="InterPro" id="IPR027496">
    <property type="entry name" value="ARD_euk"/>
</dbReference>
<comment type="catalytic activity">
    <reaction evidence="1 11">
        <text>1,2-dihydroxy-5-(methylsulfanyl)pent-1-en-3-one + O2 = 4-methylsulfanyl-2-oxobutanoate + formate + 2 H(+)</text>
        <dbReference type="Rhea" id="RHEA:24504"/>
        <dbReference type="ChEBI" id="CHEBI:15378"/>
        <dbReference type="ChEBI" id="CHEBI:15379"/>
        <dbReference type="ChEBI" id="CHEBI:15740"/>
        <dbReference type="ChEBI" id="CHEBI:16723"/>
        <dbReference type="ChEBI" id="CHEBI:49252"/>
        <dbReference type="EC" id="1.13.11.54"/>
    </reaction>
</comment>
<feature type="binding site" evidence="11">
    <location>
        <position position="94"/>
    </location>
    <ligand>
        <name>Ni(2+)</name>
        <dbReference type="ChEBI" id="CHEBI:49786"/>
        <note>for nickel-dependent acireductone dioxygenase activity</note>
    </ligand>
</feature>
<evidence type="ECO:0000256" key="10">
    <source>
        <dbReference type="ARBA" id="ARBA00023242"/>
    </source>
</evidence>
<protein>
    <recommendedName>
        <fullName evidence="11">Acireductone dioxygenase</fullName>
    </recommendedName>
    <alternativeName>
        <fullName evidence="11">Acireductone dioxygenase (Fe(2+)-requiring)</fullName>
        <shortName evidence="11">ARD'</shortName>
        <shortName evidence="11">Fe-ARD</shortName>
        <ecNumber evidence="11">1.13.11.54</ecNumber>
    </alternativeName>
    <alternativeName>
        <fullName evidence="11">Acireductone dioxygenase (Ni(2+)-requiring)</fullName>
        <shortName evidence="11">ARD</shortName>
        <shortName evidence="11">Ni-ARD</shortName>
        <ecNumber evidence="11">1.13.11.53</ecNumber>
    </alternativeName>
</protein>
<evidence type="ECO:0000256" key="8">
    <source>
        <dbReference type="ARBA" id="ARBA00023004"/>
    </source>
</evidence>
<dbReference type="EC" id="1.13.11.54" evidence="11"/>
<evidence type="ECO:0000256" key="5">
    <source>
        <dbReference type="ARBA" id="ARBA00022723"/>
    </source>
</evidence>
<comment type="cofactor">
    <cofactor evidence="11">
        <name>Fe(2+)</name>
        <dbReference type="ChEBI" id="CHEBI:29033"/>
    </cofactor>
    <cofactor evidence="11">
        <name>Ni(2+)</name>
        <dbReference type="ChEBI" id="CHEBI:49786"/>
    </cofactor>
    <text evidence="11">Binds either 1 Fe or Ni cation per monomer. Iron-binding promotes an acireductone dioxygenase reaction producing 2-keto-4-methylthiobutyrate, while nickel-binding promotes an acireductone dioxygenase reaction producing 3-(methylsulfanyl)propanoate.</text>
</comment>
<comment type="catalytic activity">
    <reaction evidence="11">
        <text>1,2-dihydroxy-5-(methylsulfanyl)pent-1-en-3-one + O2 = 3-(methylsulfanyl)propanoate + CO + formate + 2 H(+)</text>
        <dbReference type="Rhea" id="RHEA:14161"/>
        <dbReference type="ChEBI" id="CHEBI:15378"/>
        <dbReference type="ChEBI" id="CHEBI:15379"/>
        <dbReference type="ChEBI" id="CHEBI:15740"/>
        <dbReference type="ChEBI" id="CHEBI:17245"/>
        <dbReference type="ChEBI" id="CHEBI:49016"/>
        <dbReference type="ChEBI" id="CHEBI:49252"/>
        <dbReference type="EC" id="1.13.11.53"/>
    </reaction>
</comment>
<feature type="binding site" evidence="11">
    <location>
        <position position="88"/>
    </location>
    <ligand>
        <name>Fe(2+)</name>
        <dbReference type="ChEBI" id="CHEBI:29033"/>
        <note>for iron-dependent acireductone dioxygenase activity</note>
    </ligand>
</feature>
<comment type="subcellular location">
    <subcellularLocation>
        <location evidence="11">Cytoplasm</location>
    </subcellularLocation>
    <subcellularLocation>
        <location evidence="11">Nucleus</location>
    </subcellularLocation>
</comment>
<gene>
    <name evidence="14" type="primary">LOC100369535</name>
</gene>
<evidence type="ECO:0000256" key="2">
    <source>
        <dbReference type="ARBA" id="ARBA00022490"/>
    </source>
</evidence>
<keyword evidence="6 11" id="KW-0223">Dioxygenase</keyword>
<keyword evidence="4 11" id="KW-0028">Amino-acid biosynthesis</keyword>
<feature type="compositionally biased region" description="Basic and acidic residues" evidence="12">
    <location>
        <begin position="160"/>
        <end position="169"/>
    </location>
</feature>
<feature type="binding site" evidence="11">
    <location>
        <position position="90"/>
    </location>
    <ligand>
        <name>Fe(2+)</name>
        <dbReference type="ChEBI" id="CHEBI:29033"/>
        <note>for iron-dependent acireductone dioxygenase activity</note>
    </ligand>
</feature>
<dbReference type="RefSeq" id="XP_002738968.1">
    <property type="nucleotide sequence ID" value="XM_002738922.2"/>
</dbReference>
<dbReference type="InterPro" id="IPR004313">
    <property type="entry name" value="ARD"/>
</dbReference>
<keyword evidence="9 11" id="KW-0486">Methionine biosynthesis</keyword>
<reference evidence="14" key="1">
    <citation type="submission" date="2025-08" db="UniProtKB">
        <authorList>
            <consortium name="RefSeq"/>
        </authorList>
    </citation>
    <scope>IDENTIFICATION</scope>
    <source>
        <tissue evidence="14">Testes</tissue>
    </source>
</reference>
<evidence type="ECO:0000256" key="6">
    <source>
        <dbReference type="ARBA" id="ARBA00022964"/>
    </source>
</evidence>
<feature type="binding site" evidence="11">
    <location>
        <position position="88"/>
    </location>
    <ligand>
        <name>Ni(2+)</name>
        <dbReference type="ChEBI" id="CHEBI:49786"/>
        <note>for nickel-dependent acireductone dioxygenase activity</note>
    </ligand>
</feature>
<dbReference type="EC" id="1.13.11.53" evidence="11"/>
<keyword evidence="8 11" id="KW-0408">Iron</keyword>
<dbReference type="PANTHER" id="PTHR23418:SF0">
    <property type="entry name" value="ACIREDUCTONE DIOXYGENASE"/>
    <property type="match status" value="1"/>
</dbReference>
<evidence type="ECO:0000256" key="4">
    <source>
        <dbReference type="ARBA" id="ARBA00022605"/>
    </source>
</evidence>
<feature type="binding site" evidence="11">
    <location>
        <position position="133"/>
    </location>
    <ligand>
        <name>Fe(2+)</name>
        <dbReference type="ChEBI" id="CHEBI:29033"/>
        <note>for iron-dependent acireductone dioxygenase activity</note>
    </ligand>
</feature>
<keyword evidence="13" id="KW-1185">Reference proteome</keyword>
<keyword evidence="2 11" id="KW-0963">Cytoplasm</keyword>
<accession>A0ABM0GWM9</accession>
<dbReference type="InterPro" id="IPR014710">
    <property type="entry name" value="RmlC-like_jellyroll"/>
</dbReference>
<feature type="binding site" evidence="11">
    <location>
        <position position="133"/>
    </location>
    <ligand>
        <name>Ni(2+)</name>
        <dbReference type="ChEBI" id="CHEBI:49786"/>
        <note>for nickel-dependent acireductone dioxygenase activity</note>
    </ligand>
</feature>
<evidence type="ECO:0000256" key="12">
    <source>
        <dbReference type="SAM" id="MobiDB-lite"/>
    </source>
</evidence>
<evidence type="ECO:0000256" key="3">
    <source>
        <dbReference type="ARBA" id="ARBA00022596"/>
    </source>
</evidence>
<dbReference type="SUPFAM" id="SSF51182">
    <property type="entry name" value="RmlC-like cupins"/>
    <property type="match status" value="1"/>
</dbReference>
<proteinExistence type="inferred from homology"/>
<name>A0ABM0GWM9_SACKO</name>
<comment type="similarity">
    <text evidence="11">Belongs to the acireductone dioxygenase (ARD) family.</text>
</comment>
<keyword evidence="10 11" id="KW-0539">Nucleus</keyword>
<keyword evidence="7 11" id="KW-0560">Oxidoreductase</keyword>
<dbReference type="InterPro" id="IPR011051">
    <property type="entry name" value="RmlC_Cupin_sf"/>
</dbReference>
<dbReference type="Gene3D" id="2.60.120.10">
    <property type="entry name" value="Jelly Rolls"/>
    <property type="match status" value="1"/>
</dbReference>
<evidence type="ECO:0000256" key="11">
    <source>
        <dbReference type="HAMAP-Rule" id="MF_03154"/>
    </source>
</evidence>